<reference evidence="1" key="1">
    <citation type="submission" date="2022-12" db="EMBL/GenBank/DDBJ databases">
        <authorList>
            <person name="Voronina O.L."/>
            <person name="Kunda M.S."/>
            <person name="Ryzhova N."/>
            <person name="Aksenova E.I."/>
        </authorList>
    </citation>
    <scope>NUCLEOTIDE SEQUENCE</scope>
    <source>
        <strain evidence="1">SCCH136:Ach223948</strain>
    </source>
</reference>
<comment type="caution">
    <text evidence="1">The sequence shown here is derived from an EMBL/GenBank/DDBJ whole genome shotgun (WGS) entry which is preliminary data.</text>
</comment>
<evidence type="ECO:0000313" key="2">
    <source>
        <dbReference type="Proteomes" id="UP001141992"/>
    </source>
</evidence>
<evidence type="ECO:0000313" key="1">
    <source>
        <dbReference type="EMBL" id="MCZ8403212.1"/>
    </source>
</evidence>
<protein>
    <submittedName>
        <fullName evidence="1">Phage tail protein</fullName>
    </submittedName>
</protein>
<dbReference type="AlphaFoldDB" id="A0A9X3KZQ2"/>
<gene>
    <name evidence="1" type="ORF">O9570_17295</name>
</gene>
<sequence length="123" mass="13070">MATKTVYQSDPISGIYLFTTQANELALAPGLFNIPFGAYEEAPPAVPEGEVAQWNSTSSAWMAVEDHRGETFYLVKDGTQYQMGSSVEVDGEPASYPGWGKVPAWLTPIPGNPVASEAGTAGE</sequence>
<accession>A0A9X3KZQ2</accession>
<name>A0A9X3KZQ2_ALCXX</name>
<proteinExistence type="predicted"/>
<dbReference type="RefSeq" id="WP_054437600.1">
    <property type="nucleotide sequence ID" value="NZ_CYTI01000003.1"/>
</dbReference>
<dbReference type="EMBL" id="JAPZVI010000013">
    <property type="protein sequence ID" value="MCZ8403212.1"/>
    <property type="molecule type" value="Genomic_DNA"/>
</dbReference>
<dbReference type="Proteomes" id="UP001141992">
    <property type="component" value="Unassembled WGS sequence"/>
</dbReference>
<organism evidence="1 2">
    <name type="scientific">Alcaligenes xylosoxydans xylosoxydans</name>
    <name type="common">Achromobacter xylosoxidans</name>
    <dbReference type="NCBI Taxonomy" id="85698"/>
    <lineage>
        <taxon>Bacteria</taxon>
        <taxon>Pseudomonadati</taxon>
        <taxon>Pseudomonadota</taxon>
        <taxon>Betaproteobacteria</taxon>
        <taxon>Burkholderiales</taxon>
        <taxon>Alcaligenaceae</taxon>
        <taxon>Achromobacter</taxon>
    </lineage>
</organism>